<dbReference type="RefSeq" id="WP_093375476.1">
    <property type="nucleotide sequence ID" value="NZ_BNAN01000001.1"/>
</dbReference>
<dbReference type="AlphaFoldDB" id="A0A1I2E920"/>
<dbReference type="NCBIfam" id="NF001124">
    <property type="entry name" value="PRK00139.1-2"/>
    <property type="match status" value="1"/>
</dbReference>
<comment type="PTM">
    <text evidence="11">Carboxylation is probably crucial for Mg(2+) binding and, consequently, for the gamma-phosphate positioning of ATP.</text>
</comment>
<dbReference type="Proteomes" id="UP000198520">
    <property type="component" value="Unassembled WGS sequence"/>
</dbReference>
<dbReference type="GO" id="GO:0008360">
    <property type="term" value="P:regulation of cell shape"/>
    <property type="evidence" value="ECO:0007669"/>
    <property type="project" value="UniProtKB-KW"/>
</dbReference>
<dbReference type="PANTHER" id="PTHR23135:SF4">
    <property type="entry name" value="UDP-N-ACETYLMURAMOYL-L-ALANYL-D-GLUTAMATE--2,6-DIAMINOPIMELATE LIGASE MURE HOMOLOG, CHLOROPLASTIC"/>
    <property type="match status" value="1"/>
</dbReference>
<feature type="binding site" evidence="11">
    <location>
        <position position="39"/>
    </location>
    <ligand>
        <name>UDP-N-acetyl-alpha-D-muramoyl-L-alanyl-D-glutamate</name>
        <dbReference type="ChEBI" id="CHEBI:83900"/>
    </ligand>
</feature>
<name>A0A1I2E920_9MICO</name>
<gene>
    <name evidence="11" type="primary">murE</name>
    <name evidence="16" type="ORF">SAMN04488035_0957</name>
</gene>
<evidence type="ECO:0000256" key="8">
    <source>
        <dbReference type="ARBA" id="ARBA00022984"/>
    </source>
</evidence>
<comment type="subcellular location">
    <subcellularLocation>
        <location evidence="11 12">Cytoplasm</location>
    </subcellularLocation>
</comment>
<dbReference type="PROSITE" id="PS01011">
    <property type="entry name" value="FOLYLPOLYGLU_SYNT_1"/>
    <property type="match status" value="1"/>
</dbReference>
<evidence type="ECO:0000256" key="2">
    <source>
        <dbReference type="ARBA" id="ARBA00022490"/>
    </source>
</evidence>
<feature type="binding site" evidence="11">
    <location>
        <position position="37"/>
    </location>
    <ligand>
        <name>UDP-N-acetyl-alpha-D-muramoyl-L-alanyl-D-glutamate</name>
        <dbReference type="ChEBI" id="CHEBI:83900"/>
    </ligand>
</feature>
<comment type="function">
    <text evidence="11">Catalyzes the addition of an amino acid to the nucleotide precursor UDP-N-acetylmuramoyl-L-alanyl-D-glutamate (UMAG) in the biosynthesis of bacterial cell-wall peptidoglycan.</text>
</comment>
<dbReference type="Gene3D" id="3.40.1390.10">
    <property type="entry name" value="MurE/MurF, N-terminal domain"/>
    <property type="match status" value="1"/>
</dbReference>
<comment type="similarity">
    <text evidence="1 11">Belongs to the MurCDEF family. MurE subfamily.</text>
</comment>
<accession>A0A1I2E920</accession>
<feature type="binding site" evidence="11">
    <location>
        <position position="198"/>
    </location>
    <ligand>
        <name>UDP-N-acetyl-alpha-D-muramoyl-L-alanyl-D-glutamate</name>
        <dbReference type="ChEBI" id="CHEBI:83900"/>
    </ligand>
</feature>
<dbReference type="InterPro" id="IPR004101">
    <property type="entry name" value="Mur_ligase_C"/>
</dbReference>
<feature type="domain" description="Mur ligase N-terminal catalytic" evidence="13">
    <location>
        <begin position="32"/>
        <end position="103"/>
    </location>
</feature>
<dbReference type="EMBL" id="FONZ01000001">
    <property type="protein sequence ID" value="SFE89452.1"/>
    <property type="molecule type" value="Genomic_DNA"/>
</dbReference>
<keyword evidence="10 11" id="KW-0961">Cell wall biogenesis/degradation</keyword>
<dbReference type="NCBIfam" id="NF001126">
    <property type="entry name" value="PRK00139.1-4"/>
    <property type="match status" value="1"/>
</dbReference>
<dbReference type="STRING" id="285351.SAMN04488035_0957"/>
<evidence type="ECO:0000256" key="7">
    <source>
        <dbReference type="ARBA" id="ARBA00022960"/>
    </source>
</evidence>
<dbReference type="Pfam" id="PF08245">
    <property type="entry name" value="Mur_ligase_M"/>
    <property type="match status" value="1"/>
</dbReference>
<keyword evidence="5 11" id="KW-0547">Nucleotide-binding</keyword>
<dbReference type="GO" id="GO:0051301">
    <property type="term" value="P:cell division"/>
    <property type="evidence" value="ECO:0007669"/>
    <property type="project" value="UniProtKB-KW"/>
</dbReference>
<evidence type="ECO:0000256" key="5">
    <source>
        <dbReference type="ARBA" id="ARBA00022741"/>
    </source>
</evidence>
<dbReference type="InterPro" id="IPR035911">
    <property type="entry name" value="MurE/MurF_N"/>
</dbReference>
<dbReference type="PANTHER" id="PTHR23135">
    <property type="entry name" value="MUR LIGASE FAMILY MEMBER"/>
    <property type="match status" value="1"/>
</dbReference>
<feature type="modified residue" description="N6-carboxylysine" evidence="11">
    <location>
        <position position="230"/>
    </location>
</feature>
<evidence type="ECO:0000259" key="13">
    <source>
        <dbReference type="Pfam" id="PF01225"/>
    </source>
</evidence>
<dbReference type="GO" id="GO:0000287">
    <property type="term" value="F:magnesium ion binding"/>
    <property type="evidence" value="ECO:0007669"/>
    <property type="project" value="UniProtKB-UniRule"/>
</dbReference>
<keyword evidence="2 11" id="KW-0963">Cytoplasm</keyword>
<dbReference type="HAMAP" id="MF_00208">
    <property type="entry name" value="MurE"/>
    <property type="match status" value="1"/>
</dbReference>
<sequence length="516" mass="53604">MTGQPLPTTLGQLLAELTFAPELRDVDPATPVRAVTLDSRRATAGTLFAALPGARAHGATFAGQAIAAGACAVLTDPAGLEHLPAQAPALVVPDVRAALGEVSACLLGQPAQALTTFGVTGTNGKTTTTFLLDHVLRSMGWRTGLIGTVENRVGDVALASTLTTPESPDLQGWLAQMRDAGVDMLSMEVSSHALALHRVDGVTFDVVGFTNLSQDHLDFHGDLEGYFATKADLFTPERARRGVVVVDDAWGRRLATEADIPVATLSTVGEDADWVVSEVAPSAVGSTFLLRHHDGRAVRTSVSLPGPFNVANAALALAMVLEGGADVRDLVAALGDGIDARVPGRMEVVATAPRVVVDFAHNAEALELALTALRATTPGRLIVVFGATGDRDAGKRPVMGRVAATHADVAVVTDDDPHGEDPAAVRREVLAGTTGIDDARATVHEVAPRQDAIARAVAMAGPEDTVLVAGRGHETIQEVAGVDLPLDDRVVARSAAARWHDDHAAAVATSPEHEEP</sequence>
<dbReference type="GO" id="GO:0009252">
    <property type="term" value="P:peptidoglycan biosynthetic process"/>
    <property type="evidence" value="ECO:0007669"/>
    <property type="project" value="UniProtKB-UniRule"/>
</dbReference>
<comment type="cofactor">
    <cofactor evidence="11">
        <name>Mg(2+)</name>
        <dbReference type="ChEBI" id="CHEBI:18420"/>
    </cofactor>
</comment>
<feature type="binding site" evidence="11">
    <location>
        <begin position="121"/>
        <end position="127"/>
    </location>
    <ligand>
        <name>ATP</name>
        <dbReference type="ChEBI" id="CHEBI:30616"/>
    </ligand>
</feature>
<dbReference type="InterPro" id="IPR036615">
    <property type="entry name" value="Mur_ligase_C_dom_sf"/>
</dbReference>
<dbReference type="GO" id="GO:0071555">
    <property type="term" value="P:cell wall organization"/>
    <property type="evidence" value="ECO:0007669"/>
    <property type="project" value="UniProtKB-KW"/>
</dbReference>
<keyword evidence="4 11" id="KW-0132">Cell division</keyword>
<dbReference type="Pfam" id="PF01225">
    <property type="entry name" value="Mur_ligase"/>
    <property type="match status" value="1"/>
</dbReference>
<evidence type="ECO:0000256" key="11">
    <source>
        <dbReference type="HAMAP-Rule" id="MF_00208"/>
    </source>
</evidence>
<keyword evidence="7 11" id="KW-0133">Cell shape</keyword>
<keyword evidence="3 11" id="KW-0436">Ligase</keyword>
<feature type="binding site" evidence="11">
    <location>
        <begin position="163"/>
        <end position="164"/>
    </location>
    <ligand>
        <name>UDP-N-acetyl-alpha-D-muramoyl-L-alanyl-D-glutamate</name>
        <dbReference type="ChEBI" id="CHEBI:83900"/>
    </ligand>
</feature>
<evidence type="ECO:0000259" key="15">
    <source>
        <dbReference type="Pfam" id="PF08245"/>
    </source>
</evidence>
<dbReference type="EC" id="6.3.2.-" evidence="11"/>
<proteinExistence type="inferred from homology"/>
<keyword evidence="9 11" id="KW-0131">Cell cycle</keyword>
<dbReference type="UniPathway" id="UPA00219"/>
<evidence type="ECO:0000313" key="17">
    <source>
        <dbReference type="Proteomes" id="UP000198520"/>
    </source>
</evidence>
<keyword evidence="11" id="KW-0460">Magnesium</keyword>
<dbReference type="SUPFAM" id="SSF53244">
    <property type="entry name" value="MurD-like peptide ligases, peptide-binding domain"/>
    <property type="match status" value="1"/>
</dbReference>
<dbReference type="InterPro" id="IPR013221">
    <property type="entry name" value="Mur_ligase_cen"/>
</dbReference>
<dbReference type="InterPro" id="IPR018109">
    <property type="entry name" value="Folylpolyglutamate_synth_CS"/>
</dbReference>
<evidence type="ECO:0000313" key="16">
    <source>
        <dbReference type="EMBL" id="SFE89452.1"/>
    </source>
</evidence>
<dbReference type="OrthoDB" id="9800958at2"/>
<evidence type="ECO:0000259" key="14">
    <source>
        <dbReference type="Pfam" id="PF02875"/>
    </source>
</evidence>
<feature type="domain" description="Mur ligase C-terminal" evidence="14">
    <location>
        <begin position="344"/>
        <end position="472"/>
    </location>
</feature>
<evidence type="ECO:0000256" key="10">
    <source>
        <dbReference type="ARBA" id="ARBA00023316"/>
    </source>
</evidence>
<comment type="pathway">
    <text evidence="11 12">Cell wall biogenesis; peptidoglycan biosynthesis.</text>
</comment>
<feature type="binding site" evidence="11">
    <location>
        <position position="190"/>
    </location>
    <ligand>
        <name>UDP-N-acetyl-alpha-D-muramoyl-L-alanyl-D-glutamate</name>
        <dbReference type="ChEBI" id="CHEBI:83900"/>
    </ligand>
</feature>
<dbReference type="GO" id="GO:0005737">
    <property type="term" value="C:cytoplasm"/>
    <property type="evidence" value="ECO:0007669"/>
    <property type="project" value="UniProtKB-SubCell"/>
</dbReference>
<organism evidence="16 17">
    <name type="scientific">Flavimobilis marinus</name>
    <dbReference type="NCBI Taxonomy" id="285351"/>
    <lineage>
        <taxon>Bacteria</taxon>
        <taxon>Bacillati</taxon>
        <taxon>Actinomycetota</taxon>
        <taxon>Actinomycetes</taxon>
        <taxon>Micrococcales</taxon>
        <taxon>Jonesiaceae</taxon>
        <taxon>Flavimobilis</taxon>
    </lineage>
</organism>
<evidence type="ECO:0000256" key="12">
    <source>
        <dbReference type="RuleBase" id="RU004135"/>
    </source>
</evidence>
<dbReference type="InterPro" id="IPR000713">
    <property type="entry name" value="Mur_ligase_N"/>
</dbReference>
<dbReference type="SUPFAM" id="SSF63418">
    <property type="entry name" value="MurE/MurF N-terminal domain"/>
    <property type="match status" value="1"/>
</dbReference>
<reference evidence="17" key="1">
    <citation type="submission" date="2016-10" db="EMBL/GenBank/DDBJ databases">
        <authorList>
            <person name="Varghese N."/>
            <person name="Submissions S."/>
        </authorList>
    </citation>
    <scope>NUCLEOTIDE SEQUENCE [LARGE SCALE GENOMIC DNA]</scope>
    <source>
        <strain evidence="17">DSM 19083</strain>
    </source>
</reference>
<evidence type="ECO:0000256" key="1">
    <source>
        <dbReference type="ARBA" id="ARBA00005898"/>
    </source>
</evidence>
<comment type="caution">
    <text evidence="11">Lacks conserved residue(s) required for the propagation of feature annotation.</text>
</comment>
<dbReference type="Pfam" id="PF02875">
    <property type="entry name" value="Mur_ligase_C"/>
    <property type="match status" value="1"/>
</dbReference>
<dbReference type="InterPro" id="IPR005761">
    <property type="entry name" value="UDP-N-AcMur-Glu-dNH2Pim_ligase"/>
</dbReference>
<protein>
    <recommendedName>
        <fullName evidence="11">UDP-N-acetylmuramyl-tripeptide synthetase</fullName>
        <ecNumber evidence="11">6.3.2.-</ecNumber>
    </recommendedName>
    <alternativeName>
        <fullName evidence="11">UDP-MurNAc-tripeptide synthetase</fullName>
    </alternativeName>
</protein>
<keyword evidence="17" id="KW-1185">Reference proteome</keyword>
<dbReference type="SUPFAM" id="SSF53623">
    <property type="entry name" value="MurD-like peptide ligases, catalytic domain"/>
    <property type="match status" value="1"/>
</dbReference>
<feature type="domain" description="Mur ligase central" evidence="15">
    <location>
        <begin position="119"/>
        <end position="319"/>
    </location>
</feature>
<dbReference type="NCBIfam" id="TIGR01085">
    <property type="entry name" value="murE"/>
    <property type="match status" value="1"/>
</dbReference>
<evidence type="ECO:0000256" key="3">
    <source>
        <dbReference type="ARBA" id="ARBA00022598"/>
    </source>
</evidence>
<dbReference type="InterPro" id="IPR036565">
    <property type="entry name" value="Mur-like_cat_sf"/>
</dbReference>
<dbReference type="GO" id="GO:0005524">
    <property type="term" value="F:ATP binding"/>
    <property type="evidence" value="ECO:0007669"/>
    <property type="project" value="UniProtKB-UniRule"/>
</dbReference>
<keyword evidence="6 11" id="KW-0067">ATP-binding</keyword>
<dbReference type="Gene3D" id="3.90.190.20">
    <property type="entry name" value="Mur ligase, C-terminal domain"/>
    <property type="match status" value="1"/>
</dbReference>
<keyword evidence="8 11" id="KW-0573">Peptidoglycan synthesis</keyword>
<evidence type="ECO:0000256" key="6">
    <source>
        <dbReference type="ARBA" id="ARBA00022840"/>
    </source>
</evidence>
<dbReference type="Gene3D" id="3.40.1190.10">
    <property type="entry name" value="Mur-like, catalytic domain"/>
    <property type="match status" value="1"/>
</dbReference>
<dbReference type="GO" id="GO:0004326">
    <property type="term" value="F:tetrahydrofolylpolyglutamate synthase activity"/>
    <property type="evidence" value="ECO:0007669"/>
    <property type="project" value="InterPro"/>
</dbReference>
<evidence type="ECO:0000256" key="4">
    <source>
        <dbReference type="ARBA" id="ARBA00022618"/>
    </source>
</evidence>
<evidence type="ECO:0000256" key="9">
    <source>
        <dbReference type="ARBA" id="ARBA00023306"/>
    </source>
</evidence>